<dbReference type="GO" id="GO:0048257">
    <property type="term" value="F:3'-flap endonuclease activity"/>
    <property type="evidence" value="ECO:0007669"/>
    <property type="project" value="TreeGrafter"/>
</dbReference>
<dbReference type="SMART" id="SM00891">
    <property type="entry name" value="ERCC4"/>
    <property type="match status" value="1"/>
</dbReference>
<reference evidence="6" key="1">
    <citation type="submission" date="2024-03" db="EMBL/GenBank/DDBJ databases">
        <title>Eukaryotic viruses encode the ribosomal protein eL40.</title>
        <authorList>
            <person name="Thomy J."/>
            <person name="Schvarcz C.R."/>
            <person name="McBeain K.A."/>
            <person name="Edwards K.F."/>
            <person name="Steward G.F."/>
        </authorList>
    </citation>
    <scope>NUCLEOTIDE SEQUENCE</scope>
    <source>
        <strain evidence="6">FloV-SA2</strain>
    </source>
</reference>
<dbReference type="GO" id="GO:0003677">
    <property type="term" value="F:DNA binding"/>
    <property type="evidence" value="ECO:0007669"/>
    <property type="project" value="InterPro"/>
</dbReference>
<dbReference type="Gene3D" id="3.40.50.10130">
    <property type="match status" value="1"/>
</dbReference>
<comment type="function">
    <text evidence="4">Plays a role in the inhibition of type I interferon signaling pathway. Mechanistically, specifically interacts with 2',3'-cGAMP and cleaves it via its phosphodiesterase activity. In turn, prevents 2',3'-cGAMP interaction with host ER-resident STING1 leading to inhibition of downstream signaling pathway and type I interferon production.</text>
</comment>
<dbReference type="PANTHER" id="PTHR13451:SF0">
    <property type="entry name" value="CROSSOVER JUNCTION ENDONUCLEASE MUS81"/>
    <property type="match status" value="1"/>
</dbReference>
<dbReference type="Pfam" id="PF02732">
    <property type="entry name" value="ERCC4"/>
    <property type="match status" value="1"/>
</dbReference>
<keyword evidence="3" id="KW-0378">Hydrolase</keyword>
<dbReference type="GO" id="GO:0048476">
    <property type="term" value="C:Holliday junction resolvase complex"/>
    <property type="evidence" value="ECO:0007669"/>
    <property type="project" value="TreeGrafter"/>
</dbReference>
<feature type="domain" description="ERCC4" evidence="5">
    <location>
        <begin position="2"/>
        <end position="81"/>
    </location>
</feature>
<protein>
    <recommendedName>
        <fullName evidence="2">ERCC4 domain-containing protein EP364R</fullName>
    </recommendedName>
</protein>
<comment type="similarity">
    <text evidence="1">Belongs to the asfivirus EP364R family.</text>
</comment>
<evidence type="ECO:0000313" key="6">
    <source>
        <dbReference type="EMBL" id="XDO02111.1"/>
    </source>
</evidence>
<dbReference type="GO" id="GO:0000727">
    <property type="term" value="P:double-strand break repair via break-induced replication"/>
    <property type="evidence" value="ECO:0007669"/>
    <property type="project" value="TreeGrafter"/>
</dbReference>
<evidence type="ECO:0000256" key="1">
    <source>
        <dbReference type="ARBA" id="ARBA00008322"/>
    </source>
</evidence>
<proteinExistence type="inferred from homology"/>
<evidence type="ECO:0000259" key="5">
    <source>
        <dbReference type="SMART" id="SM00891"/>
    </source>
</evidence>
<organism evidence="6">
    <name type="scientific">Florenciella sp. virus SA2</name>
    <dbReference type="NCBI Taxonomy" id="3240092"/>
    <lineage>
        <taxon>Viruses</taxon>
    </lineage>
</organism>
<dbReference type="InterPro" id="IPR033309">
    <property type="entry name" value="Mus81"/>
</dbReference>
<dbReference type="GO" id="GO:0006308">
    <property type="term" value="P:DNA catabolic process"/>
    <property type="evidence" value="ECO:0007669"/>
    <property type="project" value="InterPro"/>
</dbReference>
<accession>A0AB39JFF3</accession>
<gene>
    <name evidence="6" type="ORF">FloV-SA2_00292</name>
</gene>
<evidence type="ECO:0000256" key="4">
    <source>
        <dbReference type="ARBA" id="ARBA00034463"/>
    </source>
</evidence>
<dbReference type="GO" id="GO:0008821">
    <property type="term" value="F:crossover junction DNA endonuclease activity"/>
    <property type="evidence" value="ECO:0007669"/>
    <property type="project" value="InterPro"/>
</dbReference>
<evidence type="ECO:0000256" key="3">
    <source>
        <dbReference type="ARBA" id="ARBA00022801"/>
    </source>
</evidence>
<dbReference type="InterPro" id="IPR011335">
    <property type="entry name" value="Restrct_endonuc-II-like"/>
</dbReference>
<dbReference type="EMBL" id="PP542043">
    <property type="protein sequence ID" value="XDO02111.1"/>
    <property type="molecule type" value="Genomic_DNA"/>
</dbReference>
<name>A0AB39JFF3_9VIRU</name>
<dbReference type="InterPro" id="IPR006166">
    <property type="entry name" value="ERCC4_domain"/>
</dbReference>
<sequence>MEIICDYREHNIYDFLLKTIEKKECYKDIIVKKTNLNIGDFVIGNYIIERKTLSDLASSILDGRYKEQSSRLDSYLQEHLEDSPVIMYFIEGSLDLFINDHNVSKDKLISACISLMCNKNYKVFMTRHLNETCDFLLKLTLKSTNTNLNVCSNIGQNKYKKNSQINKDNVGIIMLTTIPNVSIHVATQLLNPFDNDIYMFLKEIRENPQYLDDMKIATKEGKERKLSKNIREKILELCA</sequence>
<dbReference type="SUPFAM" id="SSF52980">
    <property type="entry name" value="Restriction endonuclease-like"/>
    <property type="match status" value="1"/>
</dbReference>
<dbReference type="PANTHER" id="PTHR13451">
    <property type="entry name" value="CLASS II CROSSOVER JUNCTION ENDONUCLEASE MUS81"/>
    <property type="match status" value="1"/>
</dbReference>
<evidence type="ECO:0000256" key="2">
    <source>
        <dbReference type="ARBA" id="ARBA00015502"/>
    </source>
</evidence>